<dbReference type="Pfam" id="PF08022">
    <property type="entry name" value="FAD_binding_8"/>
    <property type="match status" value="1"/>
</dbReference>
<evidence type="ECO:0000256" key="1">
    <source>
        <dbReference type="SAM" id="Phobius"/>
    </source>
</evidence>
<feature type="domain" description="FAD-binding FR-type" evidence="2">
    <location>
        <begin position="206"/>
        <end position="309"/>
    </location>
</feature>
<dbReference type="Gene3D" id="2.40.30.10">
    <property type="entry name" value="Translation factors"/>
    <property type="match status" value="1"/>
</dbReference>
<feature type="transmembrane region" description="Helical" evidence="1">
    <location>
        <begin position="181"/>
        <end position="200"/>
    </location>
</feature>
<evidence type="ECO:0000313" key="4">
    <source>
        <dbReference type="Proteomes" id="UP000263232"/>
    </source>
</evidence>
<keyword evidence="4" id="KW-1185">Reference proteome</keyword>
<dbReference type="InterPro" id="IPR017938">
    <property type="entry name" value="Riboflavin_synthase-like_b-brl"/>
</dbReference>
<dbReference type="AlphaFoldDB" id="A0A347WNJ3"/>
<dbReference type="SUPFAM" id="SSF63380">
    <property type="entry name" value="Riboflavin synthase domain-like"/>
    <property type="match status" value="1"/>
</dbReference>
<name>A0A347WNJ3_9LACT</name>
<accession>A0A347WNJ3</accession>
<dbReference type="PROSITE" id="PS51384">
    <property type="entry name" value="FAD_FR"/>
    <property type="match status" value="1"/>
</dbReference>
<dbReference type="InterPro" id="IPR013112">
    <property type="entry name" value="FAD-bd_8"/>
</dbReference>
<feature type="transmembrane region" description="Helical" evidence="1">
    <location>
        <begin position="7"/>
        <end position="25"/>
    </location>
</feature>
<dbReference type="KEGG" id="abae:CL176_11935"/>
<dbReference type="InterPro" id="IPR017927">
    <property type="entry name" value="FAD-bd_FR_type"/>
</dbReference>
<dbReference type="GO" id="GO:0016491">
    <property type="term" value="F:oxidoreductase activity"/>
    <property type="evidence" value="ECO:0007669"/>
    <property type="project" value="InterPro"/>
</dbReference>
<dbReference type="SUPFAM" id="SSF52343">
    <property type="entry name" value="Ferredoxin reductase-like, C-terminal NADP-linked domain"/>
    <property type="match status" value="1"/>
</dbReference>
<dbReference type="PANTHER" id="PTHR47354:SF5">
    <property type="entry name" value="PROTEIN RFBI"/>
    <property type="match status" value="1"/>
</dbReference>
<reference evidence="3 4" key="1">
    <citation type="submission" date="2017-09" db="EMBL/GenBank/DDBJ databases">
        <title>Complete genome sequence of Oxytococcus suis strain ZY16052.</title>
        <authorList>
            <person name="Li F."/>
        </authorList>
    </citation>
    <scope>NUCLEOTIDE SEQUENCE [LARGE SCALE GENOMIC DNA]</scope>
    <source>
        <strain evidence="3 4">ZY16052</strain>
    </source>
</reference>
<protein>
    <recommendedName>
        <fullName evidence="2">FAD-binding FR-type domain-containing protein</fullName>
    </recommendedName>
</protein>
<feature type="transmembrane region" description="Helical" evidence="1">
    <location>
        <begin position="78"/>
        <end position="97"/>
    </location>
</feature>
<evidence type="ECO:0000313" key="3">
    <source>
        <dbReference type="EMBL" id="AXY26650.1"/>
    </source>
</evidence>
<feature type="transmembrane region" description="Helical" evidence="1">
    <location>
        <begin position="155"/>
        <end position="175"/>
    </location>
</feature>
<dbReference type="InterPro" id="IPR039261">
    <property type="entry name" value="FNR_nucleotide-bd"/>
</dbReference>
<sequence>MNNFRRDWLFPSIALVIFVILLAAFLWDVASLNMMQIIAYSSGLLAYAFLLTVAFIGVRPRFFEKRIGLSHMYQIQALMSLIISLSAIIHVGVQWKLRSVADSLTVFSQVSYIAVLVLAIAVLLGLVFLSGLFMDVGPKLKSIQGRIYNRNIGEWLHRLSVLLILLAYVAILASNTIPTNAVFIMFLSLFTFGFLMYYAYRQVKLYQTPKYKLVSKESLSPTLSVIEVTPTTGEIPDYTAGDYFFIRLHDHKFITEGHPFSASSARTKRYPNSIEFMIQATDAWTERLTALPEGSEIVLEGPYGTFFPETAQKSNLPYVFICDEAGFAACLSVLRFEHERGSQREMHLIWKVSHKKDTPLLSELSEMKAQNPYLHYYRLVSDETKLGAVSDELMRKLQLNLLYDQAYFFVSGLPAVSLTAQHMLAYAQVKEERINCNTFDF</sequence>
<dbReference type="EMBL" id="CP023434">
    <property type="protein sequence ID" value="AXY26650.1"/>
    <property type="molecule type" value="Genomic_DNA"/>
</dbReference>
<keyword evidence="1" id="KW-1133">Transmembrane helix</keyword>
<organism evidence="3 4">
    <name type="scientific">Suicoccus acidiformans</name>
    <dbReference type="NCBI Taxonomy" id="2036206"/>
    <lineage>
        <taxon>Bacteria</taxon>
        <taxon>Bacillati</taxon>
        <taxon>Bacillota</taxon>
        <taxon>Bacilli</taxon>
        <taxon>Lactobacillales</taxon>
        <taxon>Aerococcaceae</taxon>
        <taxon>Suicoccus</taxon>
    </lineage>
</organism>
<keyword evidence="1" id="KW-0472">Membrane</keyword>
<dbReference type="Proteomes" id="UP000263232">
    <property type="component" value="Chromosome"/>
</dbReference>
<feature type="transmembrane region" description="Helical" evidence="1">
    <location>
        <begin position="37"/>
        <end position="58"/>
    </location>
</feature>
<dbReference type="Gene3D" id="3.40.50.80">
    <property type="entry name" value="Nucleotide-binding domain of ferredoxin-NADP reductase (FNR) module"/>
    <property type="match status" value="1"/>
</dbReference>
<keyword evidence="1" id="KW-0812">Transmembrane</keyword>
<dbReference type="OrthoDB" id="573132at2"/>
<proteinExistence type="predicted"/>
<feature type="transmembrane region" description="Helical" evidence="1">
    <location>
        <begin position="109"/>
        <end position="134"/>
    </location>
</feature>
<dbReference type="CDD" id="cd00322">
    <property type="entry name" value="FNR_like"/>
    <property type="match status" value="1"/>
</dbReference>
<dbReference type="PANTHER" id="PTHR47354">
    <property type="entry name" value="NADH OXIDOREDUCTASE HCR"/>
    <property type="match status" value="1"/>
</dbReference>
<gene>
    <name evidence="3" type="ORF">CL176_11935</name>
</gene>
<evidence type="ECO:0000259" key="2">
    <source>
        <dbReference type="PROSITE" id="PS51384"/>
    </source>
</evidence>
<dbReference type="InterPro" id="IPR050415">
    <property type="entry name" value="MRET"/>
</dbReference>